<evidence type="ECO:0000256" key="1">
    <source>
        <dbReference type="SAM" id="MobiDB-lite"/>
    </source>
</evidence>
<dbReference type="InterPro" id="IPR002575">
    <property type="entry name" value="Aminoglycoside_PTrfase"/>
</dbReference>
<evidence type="ECO:0000313" key="3">
    <source>
        <dbReference type="EMBL" id="TFK30046.1"/>
    </source>
</evidence>
<dbReference type="InterPro" id="IPR051678">
    <property type="entry name" value="AGP_Transferase"/>
</dbReference>
<accession>A0A5C3LDR2</accession>
<keyword evidence="4" id="KW-1185">Reference proteome</keyword>
<feature type="compositionally biased region" description="Acidic residues" evidence="1">
    <location>
        <begin position="401"/>
        <end position="411"/>
    </location>
</feature>
<dbReference type="EMBL" id="ML210147">
    <property type="protein sequence ID" value="TFK30046.1"/>
    <property type="molecule type" value="Genomic_DNA"/>
</dbReference>
<dbReference type="InterPro" id="IPR011009">
    <property type="entry name" value="Kinase-like_dom_sf"/>
</dbReference>
<evidence type="ECO:0000259" key="2">
    <source>
        <dbReference type="Pfam" id="PF01636"/>
    </source>
</evidence>
<dbReference type="Gene3D" id="3.30.200.20">
    <property type="entry name" value="Phosphorylase Kinase, domain 1"/>
    <property type="match status" value="1"/>
</dbReference>
<feature type="region of interest" description="Disordered" evidence="1">
    <location>
        <begin position="400"/>
        <end position="445"/>
    </location>
</feature>
<feature type="compositionally biased region" description="Basic and acidic residues" evidence="1">
    <location>
        <begin position="425"/>
        <end position="436"/>
    </location>
</feature>
<proteinExistence type="predicted"/>
<evidence type="ECO:0000313" key="4">
    <source>
        <dbReference type="Proteomes" id="UP000307440"/>
    </source>
</evidence>
<dbReference type="AlphaFoldDB" id="A0A5C3LDR2"/>
<dbReference type="Gene3D" id="3.90.1200.10">
    <property type="match status" value="1"/>
</dbReference>
<reference evidence="3 4" key="1">
    <citation type="journal article" date="2019" name="Nat. Ecol. Evol.">
        <title>Megaphylogeny resolves global patterns of mushroom evolution.</title>
        <authorList>
            <person name="Varga T."/>
            <person name="Krizsan K."/>
            <person name="Foldi C."/>
            <person name="Dima B."/>
            <person name="Sanchez-Garcia M."/>
            <person name="Sanchez-Ramirez S."/>
            <person name="Szollosi G.J."/>
            <person name="Szarkandi J.G."/>
            <person name="Papp V."/>
            <person name="Albert L."/>
            <person name="Andreopoulos W."/>
            <person name="Angelini C."/>
            <person name="Antonin V."/>
            <person name="Barry K.W."/>
            <person name="Bougher N.L."/>
            <person name="Buchanan P."/>
            <person name="Buyck B."/>
            <person name="Bense V."/>
            <person name="Catcheside P."/>
            <person name="Chovatia M."/>
            <person name="Cooper J."/>
            <person name="Damon W."/>
            <person name="Desjardin D."/>
            <person name="Finy P."/>
            <person name="Geml J."/>
            <person name="Haridas S."/>
            <person name="Hughes K."/>
            <person name="Justo A."/>
            <person name="Karasinski D."/>
            <person name="Kautmanova I."/>
            <person name="Kiss B."/>
            <person name="Kocsube S."/>
            <person name="Kotiranta H."/>
            <person name="LaButti K.M."/>
            <person name="Lechner B.E."/>
            <person name="Liimatainen K."/>
            <person name="Lipzen A."/>
            <person name="Lukacs Z."/>
            <person name="Mihaltcheva S."/>
            <person name="Morgado L.N."/>
            <person name="Niskanen T."/>
            <person name="Noordeloos M.E."/>
            <person name="Ohm R.A."/>
            <person name="Ortiz-Santana B."/>
            <person name="Ovrebo C."/>
            <person name="Racz N."/>
            <person name="Riley R."/>
            <person name="Savchenko A."/>
            <person name="Shiryaev A."/>
            <person name="Soop K."/>
            <person name="Spirin V."/>
            <person name="Szebenyi C."/>
            <person name="Tomsovsky M."/>
            <person name="Tulloss R.E."/>
            <person name="Uehling J."/>
            <person name="Grigoriev I.V."/>
            <person name="Vagvolgyi C."/>
            <person name="Papp T."/>
            <person name="Martin F.M."/>
            <person name="Miettinen O."/>
            <person name="Hibbett D.S."/>
            <person name="Nagy L.G."/>
        </authorList>
    </citation>
    <scope>NUCLEOTIDE SEQUENCE [LARGE SCALE GENOMIC DNA]</scope>
    <source>
        <strain evidence="3 4">CBS 121175</strain>
    </source>
</reference>
<dbReference type="SUPFAM" id="SSF56112">
    <property type="entry name" value="Protein kinase-like (PK-like)"/>
    <property type="match status" value="1"/>
</dbReference>
<dbReference type="OrthoDB" id="2906425at2759"/>
<dbReference type="Pfam" id="PF01636">
    <property type="entry name" value="APH"/>
    <property type="match status" value="1"/>
</dbReference>
<gene>
    <name evidence="3" type="ORF">FA15DRAFT_663374</name>
</gene>
<protein>
    <recommendedName>
        <fullName evidence="2">Aminoglycoside phosphotransferase domain-containing protein</fullName>
    </recommendedName>
</protein>
<sequence length="524" mass="59318">MSPASSHNSDHSDHSNYEDPRLKPTVEAVNWDVLLGIACKAQSVSTASWGKQVNGGYNVVRFLKLDDGQETEIVVRVPYKQEDGTSDVHAVALARRIESEVASMEYVAANSTIPLPRIIAYSTEKDGGGVGSPFIIMTKVEGEQLVTHFDDMDDTQREAILRQVIDITLQFSKLRFDKIGALFKGDGVTKPAYYVAPLADILGEDDLDFVKKATSKTYTNAVSYWNAIATANLEEIHREQFGRSNKSYEYVMYWFIRSLVPALYDTGLDENGFPLTPGDFHSQNILITDVDTRSPRITGIIDWEFTSTDPTTSYAQYPLFIVDHPAWPDDHPTKKRNIKDQKTFNRLVREAESKLDPNGDLPLSRAFEKSAAPYMLQQCLTGGMFSALYERFFNHIYGQTDDSDEEEEDSEKVENAKDEGEESKEEANQENAKEKEEDSDDESYEEKFSVAYYDALMKGILKKEAEQYDEEFLVKKAATAVLGEDVIVFELTRQQFKAIVLENLDKFEEGSRVKRWLKVYGGQK</sequence>
<organism evidence="3 4">
    <name type="scientific">Coprinopsis marcescibilis</name>
    <name type="common">Agaric fungus</name>
    <name type="synonym">Psathyrella marcescibilis</name>
    <dbReference type="NCBI Taxonomy" id="230819"/>
    <lineage>
        <taxon>Eukaryota</taxon>
        <taxon>Fungi</taxon>
        <taxon>Dikarya</taxon>
        <taxon>Basidiomycota</taxon>
        <taxon>Agaricomycotina</taxon>
        <taxon>Agaricomycetes</taxon>
        <taxon>Agaricomycetidae</taxon>
        <taxon>Agaricales</taxon>
        <taxon>Agaricineae</taxon>
        <taxon>Psathyrellaceae</taxon>
        <taxon>Coprinopsis</taxon>
    </lineage>
</organism>
<dbReference type="PANTHER" id="PTHR21310">
    <property type="entry name" value="AMINOGLYCOSIDE PHOSPHOTRANSFERASE-RELATED-RELATED"/>
    <property type="match status" value="1"/>
</dbReference>
<feature type="region of interest" description="Disordered" evidence="1">
    <location>
        <begin position="1"/>
        <end position="21"/>
    </location>
</feature>
<dbReference type="PANTHER" id="PTHR21310:SF37">
    <property type="entry name" value="AMINOGLYCOSIDE PHOSPHOTRANSFERASE DOMAIN-CONTAINING PROTEIN"/>
    <property type="match status" value="1"/>
</dbReference>
<feature type="domain" description="Aminoglycoside phosphotransferase" evidence="2">
    <location>
        <begin position="51"/>
        <end position="189"/>
    </location>
</feature>
<name>A0A5C3LDR2_COPMA</name>
<dbReference type="STRING" id="230819.A0A5C3LDR2"/>
<feature type="compositionally biased region" description="Basic and acidic residues" evidence="1">
    <location>
        <begin position="8"/>
        <end position="21"/>
    </location>
</feature>
<dbReference type="Proteomes" id="UP000307440">
    <property type="component" value="Unassembled WGS sequence"/>
</dbReference>